<evidence type="ECO:0000256" key="1">
    <source>
        <dbReference type="ARBA" id="ARBA00023268"/>
    </source>
</evidence>
<dbReference type="GO" id="GO:1901135">
    <property type="term" value="P:carbohydrate derivative metabolic process"/>
    <property type="evidence" value="ECO:0007669"/>
    <property type="project" value="InterPro"/>
</dbReference>
<dbReference type="GO" id="GO:0097367">
    <property type="term" value="F:carbohydrate derivative binding"/>
    <property type="evidence" value="ECO:0007669"/>
    <property type="project" value="InterPro"/>
</dbReference>
<dbReference type="InterPro" id="IPR050099">
    <property type="entry name" value="SIS_GmhA/DiaA_subfam"/>
</dbReference>
<feature type="region of interest" description="Disordered" evidence="3">
    <location>
        <begin position="540"/>
        <end position="572"/>
    </location>
</feature>
<organism evidence="5 6">
    <name type="scientific">Streptomyces klenkii</name>
    <dbReference type="NCBI Taxonomy" id="1420899"/>
    <lineage>
        <taxon>Bacteria</taxon>
        <taxon>Bacillati</taxon>
        <taxon>Actinomycetota</taxon>
        <taxon>Actinomycetes</taxon>
        <taxon>Kitasatosporales</taxon>
        <taxon>Streptomycetaceae</taxon>
        <taxon>Streptomyces</taxon>
    </lineage>
</organism>
<dbReference type="InterPro" id="IPR035461">
    <property type="entry name" value="GmhA/DiaA"/>
</dbReference>
<dbReference type="NCBIfam" id="TIGR00125">
    <property type="entry name" value="cyt_tran_rel"/>
    <property type="match status" value="1"/>
</dbReference>
<dbReference type="PANTHER" id="PTHR30390">
    <property type="entry name" value="SEDOHEPTULOSE 7-PHOSPHATE ISOMERASE / DNAA INITIATOR-ASSOCIATING FACTOR FOR REPLICATION INITIATION"/>
    <property type="match status" value="1"/>
</dbReference>
<dbReference type="InterPro" id="IPR046348">
    <property type="entry name" value="SIS_dom_sf"/>
</dbReference>
<evidence type="ECO:0000313" key="6">
    <source>
        <dbReference type="Proteomes" id="UP000270343"/>
    </source>
</evidence>
<dbReference type="Gene3D" id="3.40.50.10490">
    <property type="entry name" value="Glucose-6-phosphate isomerase like protein, domain 1"/>
    <property type="match status" value="1"/>
</dbReference>
<dbReference type="InterPro" id="IPR011611">
    <property type="entry name" value="PfkB_dom"/>
</dbReference>
<reference evidence="5 6" key="1">
    <citation type="journal article" date="2015" name="Antonie Van Leeuwenhoek">
        <title>Streptomyces klenkii sp. nov., isolated from deep marine sediment.</title>
        <authorList>
            <person name="Veyisoglu A."/>
            <person name="Sahin N."/>
        </authorList>
    </citation>
    <scope>NUCLEOTIDE SEQUENCE [LARGE SCALE GENOMIC DNA]</scope>
    <source>
        <strain evidence="5 6">KCTC 29202</strain>
    </source>
</reference>
<proteinExistence type="predicted"/>
<name>A0A3B0AZQ4_9ACTN</name>
<dbReference type="GO" id="GO:0003824">
    <property type="term" value="F:catalytic activity"/>
    <property type="evidence" value="ECO:0007669"/>
    <property type="project" value="UniProtKB-KW"/>
</dbReference>
<dbReference type="SUPFAM" id="SSF52374">
    <property type="entry name" value="Nucleotidylyl transferase"/>
    <property type="match status" value="1"/>
</dbReference>
<evidence type="ECO:0000313" key="5">
    <source>
        <dbReference type="EMBL" id="RKN65900.1"/>
    </source>
</evidence>
<feature type="region of interest" description="Disordered" evidence="3">
    <location>
        <begin position="197"/>
        <end position="243"/>
    </location>
</feature>
<dbReference type="SUPFAM" id="SSF53697">
    <property type="entry name" value="SIS domain"/>
    <property type="match status" value="1"/>
</dbReference>
<keyword evidence="1" id="KW-0511">Multifunctional enzyme</keyword>
<keyword evidence="6" id="KW-1185">Reference proteome</keyword>
<dbReference type="OrthoDB" id="9802794at2"/>
<gene>
    <name evidence="5" type="ORF">D7231_24085</name>
</gene>
<protein>
    <submittedName>
        <fullName evidence="5">SIS domain-containing protein</fullName>
    </submittedName>
</protein>
<dbReference type="PANTHER" id="PTHR30390:SF6">
    <property type="entry name" value="DNAA INITIATOR-ASSOCIATING PROTEIN DIAA"/>
    <property type="match status" value="1"/>
</dbReference>
<dbReference type="PROSITE" id="PS51464">
    <property type="entry name" value="SIS"/>
    <property type="match status" value="1"/>
</dbReference>
<dbReference type="EMBL" id="RBAM01000010">
    <property type="protein sequence ID" value="RKN65900.1"/>
    <property type="molecule type" value="Genomic_DNA"/>
</dbReference>
<dbReference type="AlphaFoldDB" id="A0A3B0AZQ4"/>
<feature type="domain" description="SIS" evidence="4">
    <location>
        <begin position="34"/>
        <end position="193"/>
    </location>
</feature>
<dbReference type="RefSeq" id="WP_120757626.1">
    <property type="nucleotide sequence ID" value="NZ_RBAM01000010.1"/>
</dbReference>
<evidence type="ECO:0000256" key="3">
    <source>
        <dbReference type="SAM" id="MobiDB-lite"/>
    </source>
</evidence>
<evidence type="ECO:0000259" key="4">
    <source>
        <dbReference type="PROSITE" id="PS51464"/>
    </source>
</evidence>
<evidence type="ECO:0000256" key="2">
    <source>
        <dbReference type="ARBA" id="ARBA00023277"/>
    </source>
</evidence>
<dbReference type="InterPro" id="IPR004821">
    <property type="entry name" value="Cyt_trans-like"/>
</dbReference>
<dbReference type="Pfam" id="PF01467">
    <property type="entry name" value="CTP_transf_like"/>
    <property type="match status" value="1"/>
</dbReference>
<dbReference type="Gene3D" id="3.40.1190.20">
    <property type="match status" value="1"/>
</dbReference>
<dbReference type="CDD" id="cd05006">
    <property type="entry name" value="SIS_GmhA"/>
    <property type="match status" value="1"/>
</dbReference>
<feature type="compositionally biased region" description="Low complexity" evidence="3">
    <location>
        <begin position="197"/>
        <end position="230"/>
    </location>
</feature>
<dbReference type="InterPro" id="IPR014729">
    <property type="entry name" value="Rossmann-like_a/b/a_fold"/>
</dbReference>
<accession>A0A3B0AZQ4</accession>
<dbReference type="InterPro" id="IPR001347">
    <property type="entry name" value="SIS_dom"/>
</dbReference>
<dbReference type="Gene3D" id="3.40.50.620">
    <property type="entry name" value="HUPs"/>
    <property type="match status" value="1"/>
</dbReference>
<keyword evidence="2" id="KW-0119">Carbohydrate metabolism</keyword>
<sequence length="727" mass="74754">MTADTSTATEYLNQLTTALSEIDLSRVANWGSRLARLRGEGQRLLVAGNGGSAAEAQHLTAELVGRFRTERSPISALALHAETSSVTAISNDYGYEEVFARQVRAHARPGDIVLLMSGSGRSPNLLRAAEAAREAGAVTWALTGPAPNPLATLVDEAVTVTARSLSTVQECHLVAVHLMCAAVDAAVTPRDASATKAAARDTTATEAAATESVGSTPSAAPPLSSTSSPEPARERRPATARKARPDLVVVGDAFLDHDHLGRVERVASDEPALVVSGGSTHMRPGGAALAAVLTARQGYPVTLVTALGKDAVGDRLRTLLDEARVEVVDLGLDGSTAVKTRIRAAGRTLMMLDEHDVCPPVGREGESALAAARRALTAAGGILVSDYGRGVAAHAGLRAVLAEAARRSPLVWDPHPRGAAPVAHTAVVTPNSREARVIASLAGSDTLSDDVEAARAVWGAWGPVQVALTRHEHGAVLLTDADMPPLVVPTKVAAGRKADPCGAGDFFAGHLAAMLACGRLPSEAVTSAVAAASAYVAAGGPRSLEHSPEDPPDDDSAMTGPATGPMTGLSSGGPAAAAHGAVELADAVRARGGTVVAAGGCFDLLHIGHIQLLEQARRLGDCLIVCLNSDDSLSRLKGPSRPIVPAAQRALVLEALASVDAVLVFDEDTPEAAIRALRPSVWVKGGDYSGMEIPENELVSSLGGRTVVVPFVAGWSTSSLIESARTR</sequence>
<dbReference type="SUPFAM" id="SSF53613">
    <property type="entry name" value="Ribokinase-like"/>
    <property type="match status" value="1"/>
</dbReference>
<dbReference type="Pfam" id="PF00294">
    <property type="entry name" value="PfkB"/>
    <property type="match status" value="1"/>
</dbReference>
<dbReference type="InterPro" id="IPR029056">
    <property type="entry name" value="Ribokinase-like"/>
</dbReference>
<dbReference type="Pfam" id="PF13580">
    <property type="entry name" value="SIS_2"/>
    <property type="match status" value="1"/>
</dbReference>
<comment type="caution">
    <text evidence="5">The sequence shown here is derived from an EMBL/GenBank/DDBJ whole genome shotgun (WGS) entry which is preliminary data.</text>
</comment>
<dbReference type="Proteomes" id="UP000270343">
    <property type="component" value="Unassembled WGS sequence"/>
</dbReference>